<evidence type="ECO:0000313" key="1">
    <source>
        <dbReference type="EMBL" id="CAE6510453.1"/>
    </source>
</evidence>
<sequence>MPNLQALSLFGFSLFDPIDLSDCPFKLNYLLITPPTTELIAKWIRNQPTIVELNLATFTISDRCIDANHFLDPKVLPNLRIITTCPKLLRTLAPGRPIEHVSLQTCTIHARRGVDIVADIAYLDRTTTPIKSLYVDLDGHNEVSGWNFIELLKTTEVPSGLVCLTIKASLLAFATQQANHPDYFSSIAQLLQGFPSLRHFEVEEAIQGMLAEQPAAHDVSDMVFAVLERQIDIVALWKQYCPSLLSVKFFDRDII</sequence>
<gene>
    <name evidence="1" type="ORF">RDB_LOCUS105811</name>
</gene>
<name>A0A8H3H9W0_9AGAM</name>
<accession>A0A8H3H9W0</accession>
<dbReference type="AlphaFoldDB" id="A0A8H3H9W0"/>
<organism evidence="1 2">
    <name type="scientific">Rhizoctonia solani</name>
    <dbReference type="NCBI Taxonomy" id="456999"/>
    <lineage>
        <taxon>Eukaryota</taxon>
        <taxon>Fungi</taxon>
        <taxon>Dikarya</taxon>
        <taxon>Basidiomycota</taxon>
        <taxon>Agaricomycotina</taxon>
        <taxon>Agaricomycetes</taxon>
        <taxon>Cantharellales</taxon>
        <taxon>Ceratobasidiaceae</taxon>
        <taxon>Rhizoctonia</taxon>
    </lineage>
</organism>
<dbReference type="EMBL" id="CAJMWZ010005746">
    <property type="protein sequence ID" value="CAE6510453.1"/>
    <property type="molecule type" value="Genomic_DNA"/>
</dbReference>
<proteinExistence type="predicted"/>
<protein>
    <recommendedName>
        <fullName evidence="3">F-box domain-containing protein</fullName>
    </recommendedName>
</protein>
<dbReference type="Proteomes" id="UP000663850">
    <property type="component" value="Unassembled WGS sequence"/>
</dbReference>
<comment type="caution">
    <text evidence="1">The sequence shown here is derived from an EMBL/GenBank/DDBJ whole genome shotgun (WGS) entry which is preliminary data.</text>
</comment>
<evidence type="ECO:0000313" key="2">
    <source>
        <dbReference type="Proteomes" id="UP000663850"/>
    </source>
</evidence>
<evidence type="ECO:0008006" key="3">
    <source>
        <dbReference type="Google" id="ProtNLM"/>
    </source>
</evidence>
<reference evidence="1" key="1">
    <citation type="submission" date="2021-01" db="EMBL/GenBank/DDBJ databases">
        <authorList>
            <person name="Kaushik A."/>
        </authorList>
    </citation>
    <scope>NUCLEOTIDE SEQUENCE</scope>
    <source>
        <strain evidence="1">Type strain: AG8-Rh-89/</strain>
    </source>
</reference>